<proteinExistence type="inferred from homology"/>
<comment type="similarity">
    <text evidence="1">Belongs to the 'GDSL' lipolytic enzyme family.</text>
</comment>
<dbReference type="SUPFAM" id="SSF52266">
    <property type="entry name" value="SGNH hydrolase"/>
    <property type="match status" value="1"/>
</dbReference>
<organism evidence="3 4">
    <name type="scientific">Daucus carota subsp. sativus</name>
    <name type="common">Carrot</name>
    <dbReference type="NCBI Taxonomy" id="79200"/>
    <lineage>
        <taxon>Eukaryota</taxon>
        <taxon>Viridiplantae</taxon>
        <taxon>Streptophyta</taxon>
        <taxon>Embryophyta</taxon>
        <taxon>Tracheophyta</taxon>
        <taxon>Spermatophyta</taxon>
        <taxon>Magnoliopsida</taxon>
        <taxon>eudicotyledons</taxon>
        <taxon>Gunneridae</taxon>
        <taxon>Pentapetalae</taxon>
        <taxon>asterids</taxon>
        <taxon>campanulids</taxon>
        <taxon>Apiales</taxon>
        <taxon>Apiaceae</taxon>
        <taxon>Apioideae</taxon>
        <taxon>Scandiceae</taxon>
        <taxon>Daucinae</taxon>
        <taxon>Daucus</taxon>
        <taxon>Daucus sect. Daucus</taxon>
    </lineage>
</organism>
<protein>
    <recommendedName>
        <fullName evidence="5">GDSL esterase/lipase EXL3</fullName>
    </recommendedName>
</protein>
<dbReference type="FunFam" id="3.40.50.1110:FF:000003">
    <property type="entry name" value="GDSL esterase/lipase APG"/>
    <property type="match status" value="1"/>
</dbReference>
<accession>A0AAF0X4V5</accession>
<sequence length="375" mass="41181">MQKLLSEKPCTCLAFLYLNGNAPLVVYCCSILWCSLIMGSEATIKLPENVTVPGLIVFGDSIADQGNNNNLSSVMKCNFPPYGIDFTGGLATGRFTNGRTPSDMIAAELGIKELVPAYLDPSLQMKDLSTGVSFASGGTGYDPQTSKLVSVVPLSDQLEMFKEYIGKLKASIGEENTTHVLNNNIFLLVAGSNDLANTYFTLKLRSFQYDILSYADLLVASASDFVQKIYKLGARRIGIFGVPPVGCLPFQRTLAGGNSRICVDTYNQAAQVYNSKLSSQLNFLGNSLPQAKLVYVDIYNPLIDIIQNPQDHGFDVVDKGCCGTGDLEVVVLCNKWSRVCQDKSKHLFWDSYHPTEQGYKVLVDLILKDYINQFF</sequence>
<dbReference type="Gene3D" id="3.40.50.1110">
    <property type="entry name" value="SGNH hydrolase"/>
    <property type="match status" value="1"/>
</dbReference>
<dbReference type="InterPro" id="IPR036514">
    <property type="entry name" value="SGNH_hydro_sf"/>
</dbReference>
<evidence type="ECO:0008006" key="5">
    <source>
        <dbReference type="Google" id="ProtNLM"/>
    </source>
</evidence>
<dbReference type="PANTHER" id="PTHR45642:SF95">
    <property type="entry name" value="GDSL-LIKE LIPASE_ACYLHYDROLASE FAMILY PROTEIN, EXPRESSED"/>
    <property type="match status" value="1"/>
</dbReference>
<evidence type="ECO:0000313" key="4">
    <source>
        <dbReference type="Proteomes" id="UP000077755"/>
    </source>
</evidence>
<dbReference type="GO" id="GO:0005576">
    <property type="term" value="C:extracellular region"/>
    <property type="evidence" value="ECO:0007669"/>
    <property type="project" value="TreeGrafter"/>
</dbReference>
<dbReference type="Proteomes" id="UP000077755">
    <property type="component" value="Chromosome 5"/>
</dbReference>
<dbReference type="CDD" id="cd01837">
    <property type="entry name" value="SGNH_plant_lipase_like"/>
    <property type="match status" value="1"/>
</dbReference>
<dbReference type="EMBL" id="CP093347">
    <property type="protein sequence ID" value="WOG99775.1"/>
    <property type="molecule type" value="Genomic_DNA"/>
</dbReference>
<dbReference type="Pfam" id="PF00657">
    <property type="entry name" value="Lipase_GDSL"/>
    <property type="match status" value="1"/>
</dbReference>
<dbReference type="PANTHER" id="PTHR45642">
    <property type="entry name" value="GDSL ESTERASE/LIPASE EXL3"/>
    <property type="match status" value="1"/>
</dbReference>
<gene>
    <name evidence="3" type="ORF">DCAR_0519131</name>
</gene>
<dbReference type="AlphaFoldDB" id="A0AAF0X4V5"/>
<dbReference type="InterPro" id="IPR050592">
    <property type="entry name" value="GDSL_lipolytic_enzyme"/>
</dbReference>
<keyword evidence="2" id="KW-0472">Membrane</keyword>
<evidence type="ECO:0000256" key="2">
    <source>
        <dbReference type="SAM" id="Phobius"/>
    </source>
</evidence>
<evidence type="ECO:0000256" key="1">
    <source>
        <dbReference type="ARBA" id="ARBA00008668"/>
    </source>
</evidence>
<dbReference type="GO" id="GO:0016788">
    <property type="term" value="F:hydrolase activity, acting on ester bonds"/>
    <property type="evidence" value="ECO:0007669"/>
    <property type="project" value="InterPro"/>
</dbReference>
<reference evidence="3" key="1">
    <citation type="journal article" date="2016" name="Nat. Genet.">
        <title>A high-quality carrot genome assembly provides new insights into carotenoid accumulation and asterid genome evolution.</title>
        <authorList>
            <person name="Iorizzo M."/>
            <person name="Ellison S."/>
            <person name="Senalik D."/>
            <person name="Zeng P."/>
            <person name="Satapoomin P."/>
            <person name="Huang J."/>
            <person name="Bowman M."/>
            <person name="Iovene M."/>
            <person name="Sanseverino W."/>
            <person name="Cavagnaro P."/>
            <person name="Yildiz M."/>
            <person name="Macko-Podgorni A."/>
            <person name="Moranska E."/>
            <person name="Grzebelus E."/>
            <person name="Grzebelus D."/>
            <person name="Ashrafi H."/>
            <person name="Zheng Z."/>
            <person name="Cheng S."/>
            <person name="Spooner D."/>
            <person name="Van Deynze A."/>
            <person name="Simon P."/>
        </authorList>
    </citation>
    <scope>NUCLEOTIDE SEQUENCE</scope>
    <source>
        <tissue evidence="3">Leaf</tissue>
    </source>
</reference>
<keyword evidence="2" id="KW-1133">Transmembrane helix</keyword>
<dbReference type="KEGG" id="dcr:108220740"/>
<feature type="transmembrane region" description="Helical" evidence="2">
    <location>
        <begin position="12"/>
        <end position="33"/>
    </location>
</feature>
<reference evidence="3" key="2">
    <citation type="submission" date="2022-03" db="EMBL/GenBank/DDBJ databases">
        <title>Draft title - Genomic analysis of global carrot germplasm unveils the trajectory of domestication and the origin of high carotenoid orange carrot.</title>
        <authorList>
            <person name="Iorizzo M."/>
            <person name="Ellison S."/>
            <person name="Senalik D."/>
            <person name="Macko-Podgorni A."/>
            <person name="Grzebelus D."/>
            <person name="Bostan H."/>
            <person name="Rolling W."/>
            <person name="Curaba J."/>
            <person name="Simon P."/>
        </authorList>
    </citation>
    <scope>NUCLEOTIDE SEQUENCE</scope>
    <source>
        <tissue evidence="3">Leaf</tissue>
    </source>
</reference>
<dbReference type="InterPro" id="IPR001087">
    <property type="entry name" value="GDSL"/>
</dbReference>
<keyword evidence="2" id="KW-0812">Transmembrane</keyword>
<keyword evidence="4" id="KW-1185">Reference proteome</keyword>
<name>A0AAF0X4V5_DAUCS</name>
<dbReference type="InterPro" id="IPR035669">
    <property type="entry name" value="SGNH_plant_lipase-like"/>
</dbReference>
<evidence type="ECO:0000313" key="3">
    <source>
        <dbReference type="EMBL" id="WOG99775.1"/>
    </source>
</evidence>